<protein>
    <recommendedName>
        <fullName evidence="3">Aminoglycoside phosphotransferase domain-containing protein</fullName>
    </recommendedName>
</protein>
<name>A0ABN7SDZ0_THEXY</name>
<evidence type="ECO:0000313" key="2">
    <source>
        <dbReference type="Proteomes" id="UP000681526"/>
    </source>
</evidence>
<reference evidence="1 2" key="1">
    <citation type="submission" date="2021-04" db="EMBL/GenBank/DDBJ databases">
        <authorList>
            <person name="Rakotoarivonina H."/>
        </authorList>
    </citation>
    <scope>NUCLEOTIDE SEQUENCE [LARGE SCALE GENOMIC DNA]</scope>
    <source>
        <strain evidence="1 2">XE</strain>
    </source>
</reference>
<dbReference type="EMBL" id="CAJRAY010000098">
    <property type="protein sequence ID" value="CAG5092989.1"/>
    <property type="molecule type" value="Genomic_DNA"/>
</dbReference>
<comment type="caution">
    <text evidence="1">The sequence shown here is derived from an EMBL/GenBank/DDBJ whole genome shotgun (WGS) entry which is preliminary data.</text>
</comment>
<proteinExistence type="predicted"/>
<evidence type="ECO:0000313" key="1">
    <source>
        <dbReference type="EMBL" id="CAG5092989.1"/>
    </source>
</evidence>
<dbReference type="InterPro" id="IPR011009">
    <property type="entry name" value="Kinase-like_dom_sf"/>
</dbReference>
<dbReference type="RefSeq" id="WP_213486816.1">
    <property type="nucleotide sequence ID" value="NZ_CAJRAY010000098.1"/>
</dbReference>
<sequence length="123" mass="14552">MITDEKESWAAEIADHVKKQFGIAVNQATPIHKGWLNVKWKMETDQAPIFVKFYHPDRYKLHLHPERRTAIERTLELQNGLNLSGVRCPVSIHIMIVLYRKHRQDCTMLYWNGWKEIQSLQDA</sequence>
<keyword evidence="2" id="KW-1185">Reference proteome</keyword>
<dbReference type="Gene3D" id="3.30.200.20">
    <property type="entry name" value="Phosphorylase Kinase, domain 1"/>
    <property type="match status" value="1"/>
</dbReference>
<dbReference type="Proteomes" id="UP000681526">
    <property type="component" value="Unassembled WGS sequence"/>
</dbReference>
<accession>A0ABN7SDZ0</accession>
<evidence type="ECO:0008006" key="3">
    <source>
        <dbReference type="Google" id="ProtNLM"/>
    </source>
</evidence>
<gene>
    <name evidence="1" type="primary">txxe 3595</name>
    <name evidence="1" type="ORF">TXXE_19080</name>
</gene>
<organism evidence="1 2">
    <name type="scientific">Thermobacillus xylanilyticus</name>
    <dbReference type="NCBI Taxonomy" id="76633"/>
    <lineage>
        <taxon>Bacteria</taxon>
        <taxon>Bacillati</taxon>
        <taxon>Bacillota</taxon>
        <taxon>Bacilli</taxon>
        <taxon>Bacillales</taxon>
        <taxon>Paenibacillaceae</taxon>
        <taxon>Thermobacillus</taxon>
    </lineage>
</organism>
<dbReference type="SUPFAM" id="SSF56112">
    <property type="entry name" value="Protein kinase-like (PK-like)"/>
    <property type="match status" value="1"/>
</dbReference>